<dbReference type="AlphaFoldDB" id="A0A8H3W620"/>
<sequence length="103" mass="10865">MSRAVAADWIPRGRKLLLQSPLQLPAASAPPKLGWLHPTPSSTWASPSSIGTAFIPRLPTIQSPHRAVLSSVNRHHPTQATTASGTGSSIPPTTNGPRLLYSS</sequence>
<protein>
    <submittedName>
        <fullName evidence="2">Uncharacterized protein</fullName>
    </submittedName>
</protein>
<evidence type="ECO:0000256" key="1">
    <source>
        <dbReference type="SAM" id="MobiDB-lite"/>
    </source>
</evidence>
<accession>A0A8H3W620</accession>
<evidence type="ECO:0000313" key="3">
    <source>
        <dbReference type="Proteomes" id="UP000434172"/>
    </source>
</evidence>
<keyword evidence="3" id="KW-1185">Reference proteome</keyword>
<proteinExistence type="predicted"/>
<dbReference type="EMBL" id="WOWK01000066">
    <property type="protein sequence ID" value="KAF0321928.1"/>
    <property type="molecule type" value="Genomic_DNA"/>
</dbReference>
<feature type="region of interest" description="Disordered" evidence="1">
    <location>
        <begin position="71"/>
        <end position="103"/>
    </location>
</feature>
<comment type="caution">
    <text evidence="2">The sequence shown here is derived from an EMBL/GenBank/DDBJ whole genome shotgun (WGS) entry which is preliminary data.</text>
</comment>
<dbReference type="Proteomes" id="UP000434172">
    <property type="component" value="Unassembled WGS sequence"/>
</dbReference>
<gene>
    <name evidence="2" type="ORF">GQ607_010861</name>
</gene>
<organism evidence="2 3">
    <name type="scientific">Colletotrichum asianum</name>
    <dbReference type="NCBI Taxonomy" id="702518"/>
    <lineage>
        <taxon>Eukaryota</taxon>
        <taxon>Fungi</taxon>
        <taxon>Dikarya</taxon>
        <taxon>Ascomycota</taxon>
        <taxon>Pezizomycotina</taxon>
        <taxon>Sordariomycetes</taxon>
        <taxon>Hypocreomycetidae</taxon>
        <taxon>Glomerellales</taxon>
        <taxon>Glomerellaceae</taxon>
        <taxon>Colletotrichum</taxon>
        <taxon>Colletotrichum gloeosporioides species complex</taxon>
    </lineage>
</organism>
<evidence type="ECO:0000313" key="2">
    <source>
        <dbReference type="EMBL" id="KAF0321928.1"/>
    </source>
</evidence>
<name>A0A8H3W620_9PEZI</name>
<reference evidence="2 3" key="1">
    <citation type="submission" date="2019-12" db="EMBL/GenBank/DDBJ databases">
        <title>A genome sequence resource for the geographically widespread anthracnose pathogen Colletotrichum asianum.</title>
        <authorList>
            <person name="Meng Y."/>
        </authorList>
    </citation>
    <scope>NUCLEOTIDE SEQUENCE [LARGE SCALE GENOMIC DNA]</scope>
    <source>
        <strain evidence="2 3">ICMP 18580</strain>
    </source>
</reference>
<feature type="compositionally biased region" description="Low complexity" evidence="1">
    <location>
        <begin position="78"/>
        <end position="97"/>
    </location>
</feature>